<protein>
    <recommendedName>
        <fullName evidence="4">SnoaL-like domain-containing protein</fullName>
    </recommendedName>
</protein>
<evidence type="ECO:0008006" key="4">
    <source>
        <dbReference type="Google" id="ProtNLM"/>
    </source>
</evidence>
<feature type="signal peptide" evidence="1">
    <location>
        <begin position="1"/>
        <end position="25"/>
    </location>
</feature>
<dbReference type="SUPFAM" id="SSF54427">
    <property type="entry name" value="NTF2-like"/>
    <property type="match status" value="1"/>
</dbReference>
<organism evidence="2 3">
    <name type="scientific">Coprinellus micaceus</name>
    <name type="common">Glistening ink-cap mushroom</name>
    <name type="synonym">Coprinus micaceus</name>
    <dbReference type="NCBI Taxonomy" id="71717"/>
    <lineage>
        <taxon>Eukaryota</taxon>
        <taxon>Fungi</taxon>
        <taxon>Dikarya</taxon>
        <taxon>Basidiomycota</taxon>
        <taxon>Agaricomycotina</taxon>
        <taxon>Agaricomycetes</taxon>
        <taxon>Agaricomycetidae</taxon>
        <taxon>Agaricales</taxon>
        <taxon>Agaricineae</taxon>
        <taxon>Psathyrellaceae</taxon>
        <taxon>Coprinellus</taxon>
    </lineage>
</organism>
<dbReference type="AlphaFoldDB" id="A0A4Y7SZW2"/>
<comment type="caution">
    <text evidence="2">The sequence shown here is derived from an EMBL/GenBank/DDBJ whole genome shotgun (WGS) entry which is preliminary data.</text>
</comment>
<evidence type="ECO:0000256" key="1">
    <source>
        <dbReference type="SAM" id="SignalP"/>
    </source>
</evidence>
<evidence type="ECO:0000313" key="2">
    <source>
        <dbReference type="EMBL" id="TEB27184.1"/>
    </source>
</evidence>
<keyword evidence="1" id="KW-0732">Signal</keyword>
<keyword evidence="3" id="KW-1185">Reference proteome</keyword>
<gene>
    <name evidence="2" type="ORF">FA13DRAFT_1634954</name>
</gene>
<feature type="chain" id="PRO_5021390109" description="SnoaL-like domain-containing protein" evidence="1">
    <location>
        <begin position="26"/>
        <end position="162"/>
    </location>
</feature>
<dbReference type="Proteomes" id="UP000298030">
    <property type="component" value="Unassembled WGS sequence"/>
</dbReference>
<dbReference type="Gene3D" id="3.10.450.50">
    <property type="match status" value="1"/>
</dbReference>
<reference evidence="2 3" key="1">
    <citation type="journal article" date="2019" name="Nat. Ecol. Evol.">
        <title>Megaphylogeny resolves global patterns of mushroom evolution.</title>
        <authorList>
            <person name="Varga T."/>
            <person name="Krizsan K."/>
            <person name="Foldi C."/>
            <person name="Dima B."/>
            <person name="Sanchez-Garcia M."/>
            <person name="Sanchez-Ramirez S."/>
            <person name="Szollosi G.J."/>
            <person name="Szarkandi J.G."/>
            <person name="Papp V."/>
            <person name="Albert L."/>
            <person name="Andreopoulos W."/>
            <person name="Angelini C."/>
            <person name="Antonin V."/>
            <person name="Barry K.W."/>
            <person name="Bougher N.L."/>
            <person name="Buchanan P."/>
            <person name="Buyck B."/>
            <person name="Bense V."/>
            <person name="Catcheside P."/>
            <person name="Chovatia M."/>
            <person name="Cooper J."/>
            <person name="Damon W."/>
            <person name="Desjardin D."/>
            <person name="Finy P."/>
            <person name="Geml J."/>
            <person name="Haridas S."/>
            <person name="Hughes K."/>
            <person name="Justo A."/>
            <person name="Karasinski D."/>
            <person name="Kautmanova I."/>
            <person name="Kiss B."/>
            <person name="Kocsube S."/>
            <person name="Kotiranta H."/>
            <person name="LaButti K.M."/>
            <person name="Lechner B.E."/>
            <person name="Liimatainen K."/>
            <person name="Lipzen A."/>
            <person name="Lukacs Z."/>
            <person name="Mihaltcheva S."/>
            <person name="Morgado L.N."/>
            <person name="Niskanen T."/>
            <person name="Noordeloos M.E."/>
            <person name="Ohm R.A."/>
            <person name="Ortiz-Santana B."/>
            <person name="Ovrebo C."/>
            <person name="Racz N."/>
            <person name="Riley R."/>
            <person name="Savchenko A."/>
            <person name="Shiryaev A."/>
            <person name="Soop K."/>
            <person name="Spirin V."/>
            <person name="Szebenyi C."/>
            <person name="Tomsovsky M."/>
            <person name="Tulloss R.E."/>
            <person name="Uehling J."/>
            <person name="Grigoriev I.V."/>
            <person name="Vagvolgyi C."/>
            <person name="Papp T."/>
            <person name="Martin F.M."/>
            <person name="Miettinen O."/>
            <person name="Hibbett D.S."/>
            <person name="Nagy L.G."/>
        </authorList>
    </citation>
    <scope>NUCLEOTIDE SEQUENCE [LARGE SCALE GENOMIC DNA]</scope>
    <source>
        <strain evidence="2 3">FP101781</strain>
    </source>
</reference>
<accession>A0A4Y7SZW2</accession>
<dbReference type="EMBL" id="QPFP01000042">
    <property type="protein sequence ID" value="TEB27184.1"/>
    <property type="molecule type" value="Genomic_DNA"/>
</dbReference>
<dbReference type="OrthoDB" id="2820488at2759"/>
<proteinExistence type="predicted"/>
<sequence>MHLFTLSSCFLLSAILAACIPGVLGRSLVDSANAICDPAATGPFLQDKQEAAFRDYIHIFFDEHNPKKAFDSYIPGHVLYRREAVIAGLVALEANPDMTRDHVTLFTGGGYGLVYYRRWIPASTEVNWAVMDKMRFEGTCLVEIWSVSQRIFGTETNPIAFF</sequence>
<evidence type="ECO:0000313" key="3">
    <source>
        <dbReference type="Proteomes" id="UP000298030"/>
    </source>
</evidence>
<dbReference type="InterPro" id="IPR032710">
    <property type="entry name" value="NTF2-like_dom_sf"/>
</dbReference>
<name>A0A4Y7SZW2_COPMI</name>